<dbReference type="GO" id="GO:0003723">
    <property type="term" value="F:RNA binding"/>
    <property type="evidence" value="ECO:0007669"/>
    <property type="project" value="UniProtKB-KW"/>
</dbReference>
<accession>A0A2U8GVQ2</accession>
<dbReference type="SMART" id="SM00363">
    <property type="entry name" value="S4"/>
    <property type="match status" value="1"/>
</dbReference>
<dbReference type="Gene3D" id="3.10.290.10">
    <property type="entry name" value="RNA-binding S4 domain"/>
    <property type="match status" value="1"/>
</dbReference>
<comment type="catalytic activity">
    <reaction evidence="9">
        <text>a uridine in RNA = a pseudouridine in RNA</text>
        <dbReference type="Rhea" id="RHEA:48348"/>
        <dbReference type="Rhea" id="RHEA-COMP:12068"/>
        <dbReference type="Rhea" id="RHEA-COMP:12069"/>
        <dbReference type="ChEBI" id="CHEBI:65314"/>
        <dbReference type="ChEBI" id="CHEBI:65315"/>
    </reaction>
</comment>
<keyword evidence="4" id="KW-0698">rRNA processing</keyword>
<dbReference type="RefSeq" id="WP_108951192.1">
    <property type="nucleotide sequence ID" value="NZ_CP022187.1"/>
</dbReference>
<dbReference type="PROSITE" id="PS50889">
    <property type="entry name" value="S4"/>
    <property type="match status" value="1"/>
</dbReference>
<dbReference type="NCBIfam" id="TIGR00005">
    <property type="entry name" value="rluA_subfam"/>
    <property type="match status" value="1"/>
</dbReference>
<dbReference type="Pfam" id="PF00849">
    <property type="entry name" value="PseudoU_synth_2"/>
    <property type="match status" value="1"/>
</dbReference>
<keyword evidence="5 8" id="KW-0694">RNA-binding</keyword>
<dbReference type="Proteomes" id="UP000244930">
    <property type="component" value="Chromosome"/>
</dbReference>
<dbReference type="GO" id="GO:0160141">
    <property type="term" value="F:23S rRNA pseudouridine(955/2504/2580) synthase activity"/>
    <property type="evidence" value="ECO:0007669"/>
    <property type="project" value="UniProtKB-EC"/>
</dbReference>
<dbReference type="PANTHER" id="PTHR21600">
    <property type="entry name" value="MITOCHONDRIAL RNA PSEUDOURIDINE SYNTHASE"/>
    <property type="match status" value="1"/>
</dbReference>
<protein>
    <recommendedName>
        <fullName evidence="9">Pseudouridine synthase</fullName>
        <ecNumber evidence="9">5.4.99.-</ecNumber>
    </recommendedName>
</protein>
<evidence type="ECO:0000313" key="12">
    <source>
        <dbReference type="Proteomes" id="UP000244930"/>
    </source>
</evidence>
<dbReference type="InterPro" id="IPR002942">
    <property type="entry name" value="S4_RNA-bd"/>
</dbReference>
<dbReference type="InterPro" id="IPR036986">
    <property type="entry name" value="S4_RNA-bd_sf"/>
</dbReference>
<dbReference type="InterPro" id="IPR050188">
    <property type="entry name" value="RluA_PseudoU_synthase"/>
</dbReference>
<dbReference type="EC" id="5.4.99.-" evidence="9"/>
<name>A0A2U8GVQ2_9RHOO</name>
<evidence type="ECO:0000256" key="3">
    <source>
        <dbReference type="ARBA" id="ARBA00010876"/>
    </source>
</evidence>
<evidence type="ECO:0000256" key="6">
    <source>
        <dbReference type="ARBA" id="ARBA00023235"/>
    </source>
</evidence>
<dbReference type="InterPro" id="IPR006145">
    <property type="entry name" value="PsdUridine_synth_RsuA/RluA"/>
</dbReference>
<dbReference type="PANTHER" id="PTHR21600:SF92">
    <property type="entry name" value="RIBOSOMAL LARGE SUBUNIT PSEUDOURIDINE SYNTHASE C"/>
    <property type="match status" value="1"/>
</dbReference>
<dbReference type="CDD" id="cd00165">
    <property type="entry name" value="S4"/>
    <property type="match status" value="1"/>
</dbReference>
<evidence type="ECO:0000256" key="7">
    <source>
        <dbReference type="PIRSR" id="PIRSR606225-1"/>
    </source>
</evidence>
<evidence type="ECO:0000256" key="5">
    <source>
        <dbReference type="ARBA" id="ARBA00022884"/>
    </source>
</evidence>
<dbReference type="AlphaFoldDB" id="A0A2U8GVQ2"/>
<proteinExistence type="inferred from homology"/>
<sequence>MTTQGKAIAVRHERIDEAAAGQRIDNYLLRIAKGVPKSHVYRILRSGEVRVNGGRVQQTYRLVEGDEVRIPPMRISESARSVPPPAGKALPVVYEDDALLVIDKPSGKAVHGGSGISHGVIEQLRVQRPELKMLELAHRLDRETSGLLIVAKKRSALTALHDMMREGAMEKRYLTLVPGRWINPVQHVKAPLYKFLTPEGERRVRVSPDGKPSHSIVRLVRRWKRFSLLEVELKTGRTHQIRVHLAHLGFQLCGDDKYGDFALNKALEGEGLKRMFLHAAKLSFIHPLTGEQLVLEASLPPELQQFIDRLDALEPEKNG</sequence>
<feature type="active site" evidence="7">
    <location>
        <position position="141"/>
    </location>
</feature>
<evidence type="ECO:0000256" key="2">
    <source>
        <dbReference type="ARBA" id="ARBA00002876"/>
    </source>
</evidence>
<dbReference type="KEGG" id="acom:CEW83_04080"/>
<evidence type="ECO:0000256" key="4">
    <source>
        <dbReference type="ARBA" id="ARBA00022552"/>
    </source>
</evidence>
<dbReference type="CDD" id="cd02869">
    <property type="entry name" value="PseudoU_synth_RluA_like"/>
    <property type="match status" value="1"/>
</dbReference>
<feature type="domain" description="RNA-binding S4" evidence="10">
    <location>
        <begin position="22"/>
        <end position="88"/>
    </location>
</feature>
<reference evidence="11 12" key="1">
    <citation type="submission" date="2017-06" db="EMBL/GenBank/DDBJ databases">
        <title>Azoarcus.</title>
        <authorList>
            <person name="Woo J.-H."/>
            <person name="Kim H.-S."/>
        </authorList>
    </citation>
    <scope>NUCLEOTIDE SEQUENCE [LARGE SCALE GENOMIC DNA]</scope>
    <source>
        <strain evidence="11 12">TSPY31</strain>
    </source>
</reference>
<dbReference type="Pfam" id="PF01479">
    <property type="entry name" value="S4"/>
    <property type="match status" value="1"/>
</dbReference>
<comment type="function">
    <text evidence="2">Responsible for synthesis of pseudouridine from uracil at positions 955, 2504 and 2580 in 23S ribosomal RNA.</text>
</comment>
<comment type="catalytic activity">
    <reaction evidence="1">
        <text>uridine(955/2504/2580) in 23S rRNA = pseudouridine(955/2504/2580) in 23S rRNA</text>
        <dbReference type="Rhea" id="RHEA:42528"/>
        <dbReference type="Rhea" id="RHEA-COMP:10099"/>
        <dbReference type="Rhea" id="RHEA-COMP:10100"/>
        <dbReference type="ChEBI" id="CHEBI:65314"/>
        <dbReference type="ChEBI" id="CHEBI:65315"/>
        <dbReference type="EC" id="5.4.99.24"/>
    </reaction>
</comment>
<evidence type="ECO:0000256" key="8">
    <source>
        <dbReference type="PROSITE-ProRule" id="PRU00182"/>
    </source>
</evidence>
<dbReference type="Gene3D" id="3.30.2350.10">
    <property type="entry name" value="Pseudouridine synthase"/>
    <property type="match status" value="1"/>
</dbReference>
<organism evidence="11 12">
    <name type="scientific">Parazoarcus communis</name>
    <dbReference type="NCBI Taxonomy" id="41977"/>
    <lineage>
        <taxon>Bacteria</taxon>
        <taxon>Pseudomonadati</taxon>
        <taxon>Pseudomonadota</taxon>
        <taxon>Betaproteobacteria</taxon>
        <taxon>Rhodocyclales</taxon>
        <taxon>Zoogloeaceae</taxon>
        <taxon>Parazoarcus</taxon>
    </lineage>
</organism>
<evidence type="ECO:0000256" key="9">
    <source>
        <dbReference type="RuleBase" id="RU362028"/>
    </source>
</evidence>
<dbReference type="GO" id="GO:0000455">
    <property type="term" value="P:enzyme-directed rRNA pseudouridine synthesis"/>
    <property type="evidence" value="ECO:0007669"/>
    <property type="project" value="TreeGrafter"/>
</dbReference>
<comment type="similarity">
    <text evidence="3 9">Belongs to the pseudouridine synthase RluA family.</text>
</comment>
<keyword evidence="6 9" id="KW-0413">Isomerase</keyword>
<evidence type="ECO:0000313" key="11">
    <source>
        <dbReference type="EMBL" id="AWI77494.1"/>
    </source>
</evidence>
<dbReference type="PROSITE" id="PS01129">
    <property type="entry name" value="PSI_RLU"/>
    <property type="match status" value="1"/>
</dbReference>
<dbReference type="InterPro" id="IPR006224">
    <property type="entry name" value="PsdUridine_synth_RluA-like_CS"/>
</dbReference>
<gene>
    <name evidence="11" type="ORF">CEW83_04080</name>
</gene>
<keyword evidence="12" id="KW-1185">Reference proteome</keyword>
<dbReference type="EMBL" id="CP022187">
    <property type="protein sequence ID" value="AWI77494.1"/>
    <property type="molecule type" value="Genomic_DNA"/>
</dbReference>
<evidence type="ECO:0000259" key="10">
    <source>
        <dbReference type="SMART" id="SM00363"/>
    </source>
</evidence>
<dbReference type="SUPFAM" id="SSF55120">
    <property type="entry name" value="Pseudouridine synthase"/>
    <property type="match status" value="1"/>
</dbReference>
<dbReference type="SUPFAM" id="SSF55174">
    <property type="entry name" value="Alpha-L RNA-binding motif"/>
    <property type="match status" value="1"/>
</dbReference>
<dbReference type="InterPro" id="IPR020103">
    <property type="entry name" value="PsdUridine_synth_cat_dom_sf"/>
</dbReference>
<dbReference type="InterPro" id="IPR006225">
    <property type="entry name" value="PsdUridine_synth_RluC/D"/>
</dbReference>
<evidence type="ECO:0000256" key="1">
    <source>
        <dbReference type="ARBA" id="ARBA00000381"/>
    </source>
</evidence>